<dbReference type="Proteomes" id="UP000250235">
    <property type="component" value="Unassembled WGS sequence"/>
</dbReference>
<feature type="compositionally biased region" description="Basic and acidic residues" evidence="1">
    <location>
        <begin position="464"/>
        <end position="494"/>
    </location>
</feature>
<organism evidence="5 6">
    <name type="scientific">Dorcoceras hygrometricum</name>
    <dbReference type="NCBI Taxonomy" id="472368"/>
    <lineage>
        <taxon>Eukaryota</taxon>
        <taxon>Viridiplantae</taxon>
        <taxon>Streptophyta</taxon>
        <taxon>Embryophyta</taxon>
        <taxon>Tracheophyta</taxon>
        <taxon>Spermatophyta</taxon>
        <taxon>Magnoliopsida</taxon>
        <taxon>eudicotyledons</taxon>
        <taxon>Gunneridae</taxon>
        <taxon>Pentapetalae</taxon>
        <taxon>asterids</taxon>
        <taxon>lamiids</taxon>
        <taxon>Lamiales</taxon>
        <taxon>Gesneriaceae</taxon>
        <taxon>Didymocarpoideae</taxon>
        <taxon>Trichosporeae</taxon>
        <taxon>Loxocarpinae</taxon>
        <taxon>Dorcoceras</taxon>
    </lineage>
</organism>
<dbReference type="PANTHER" id="PTHR33913">
    <property type="entry name" value="ALEURONE LAYER MORPHOGENESIS PROTEIN"/>
    <property type="match status" value="1"/>
</dbReference>
<name>A0A2Z7DB52_9LAMI</name>
<dbReference type="InterPro" id="IPR057235">
    <property type="entry name" value="DUF7913"/>
</dbReference>
<evidence type="ECO:0000256" key="1">
    <source>
        <dbReference type="SAM" id="MobiDB-lite"/>
    </source>
</evidence>
<gene>
    <name evidence="5" type="ORF">F511_30422</name>
</gene>
<feature type="domain" description="DUF7915" evidence="4">
    <location>
        <begin position="303"/>
        <end position="338"/>
    </location>
</feature>
<reference evidence="5 6" key="1">
    <citation type="journal article" date="2015" name="Proc. Natl. Acad. Sci. U.S.A.">
        <title>The resurrection genome of Boea hygrometrica: A blueprint for survival of dehydration.</title>
        <authorList>
            <person name="Xiao L."/>
            <person name="Yang G."/>
            <person name="Zhang L."/>
            <person name="Yang X."/>
            <person name="Zhao S."/>
            <person name="Ji Z."/>
            <person name="Zhou Q."/>
            <person name="Hu M."/>
            <person name="Wang Y."/>
            <person name="Chen M."/>
            <person name="Xu Y."/>
            <person name="Jin H."/>
            <person name="Xiao X."/>
            <person name="Hu G."/>
            <person name="Bao F."/>
            <person name="Hu Y."/>
            <person name="Wan P."/>
            <person name="Li L."/>
            <person name="Deng X."/>
            <person name="Kuang T."/>
            <person name="Xiang C."/>
            <person name="Zhu J.K."/>
            <person name="Oliver M.J."/>
            <person name="He Y."/>
        </authorList>
    </citation>
    <scope>NUCLEOTIDE SEQUENCE [LARGE SCALE GENOMIC DNA]</scope>
    <source>
        <strain evidence="6">cv. XS01</strain>
    </source>
</reference>
<dbReference type="EMBL" id="KQ987746">
    <property type="protein sequence ID" value="KZV56930.1"/>
    <property type="molecule type" value="Genomic_DNA"/>
</dbReference>
<evidence type="ECO:0000313" key="5">
    <source>
        <dbReference type="EMBL" id="KZV56930.1"/>
    </source>
</evidence>
<dbReference type="InterPro" id="IPR017451">
    <property type="entry name" value="F-box-assoc_interact_dom"/>
</dbReference>
<dbReference type="Pfam" id="PF25502">
    <property type="entry name" value="DUF7915"/>
    <property type="match status" value="2"/>
</dbReference>
<keyword evidence="6" id="KW-1185">Reference proteome</keyword>
<evidence type="ECO:0000259" key="4">
    <source>
        <dbReference type="Pfam" id="PF25502"/>
    </source>
</evidence>
<accession>A0A2Z7DB52</accession>
<evidence type="ECO:0000313" key="6">
    <source>
        <dbReference type="Proteomes" id="UP000250235"/>
    </source>
</evidence>
<feature type="compositionally biased region" description="Polar residues" evidence="1">
    <location>
        <begin position="409"/>
        <end position="421"/>
    </location>
</feature>
<feature type="region of interest" description="Disordered" evidence="1">
    <location>
        <begin position="440"/>
        <end position="494"/>
    </location>
</feature>
<dbReference type="NCBIfam" id="TIGR01640">
    <property type="entry name" value="F_box_assoc_1"/>
    <property type="match status" value="1"/>
</dbReference>
<dbReference type="Pfam" id="PF25500">
    <property type="entry name" value="DUF7913"/>
    <property type="match status" value="1"/>
</dbReference>
<protein>
    <submittedName>
        <fullName evidence="5">Uncharacterized protein</fullName>
    </submittedName>
</protein>
<proteinExistence type="predicted"/>
<feature type="domain" description="F-box associated beta-propeller type 3" evidence="2">
    <location>
        <begin position="872"/>
        <end position="1123"/>
    </location>
</feature>
<dbReference type="AlphaFoldDB" id="A0A2Z7DB52"/>
<dbReference type="InterPro" id="IPR013187">
    <property type="entry name" value="F-box-assoc_dom_typ3"/>
</dbReference>
<dbReference type="InterPro" id="IPR057237">
    <property type="entry name" value="DUF7915"/>
</dbReference>
<evidence type="ECO:0000259" key="2">
    <source>
        <dbReference type="Pfam" id="PF08268"/>
    </source>
</evidence>
<feature type="domain" description="DUF7913" evidence="3">
    <location>
        <begin position="19"/>
        <end position="138"/>
    </location>
</feature>
<dbReference type="OrthoDB" id="5314306at2759"/>
<dbReference type="PANTHER" id="PTHR33913:SF1">
    <property type="entry name" value="DRBM DOMAIN-CONTAINING PROTEIN"/>
    <property type="match status" value="1"/>
</dbReference>
<dbReference type="Pfam" id="PF08268">
    <property type="entry name" value="FBA_3"/>
    <property type="match status" value="1"/>
</dbReference>
<feature type="domain" description="DUF7915" evidence="4">
    <location>
        <begin position="174"/>
        <end position="281"/>
    </location>
</feature>
<evidence type="ECO:0000259" key="3">
    <source>
        <dbReference type="Pfam" id="PF25500"/>
    </source>
</evidence>
<feature type="region of interest" description="Disordered" evidence="1">
    <location>
        <begin position="409"/>
        <end position="428"/>
    </location>
</feature>
<sequence>MASGSQSEPAPAAVAKKWEVCPTEDVVQALMEKLVDPRLPWRISVTGPPTNEAQAAVAKQIHAVVLLYNYYHRKQKAELRFLDFVSFCKMAIVIRPRLISFMKLMKESKSMELNSVEDKLSVTEKAIKEACDISVALDISKDVPNTELWPVLKVAVLVVDPKQENCYLEFGLITEGVWSLIEKSVDKSRISADISIEDVIGNKRKRNDQSVSTVDSEFLQLGYDAVEDATGFGSSNLVVLETHVVYSLCHVKAAAHFFIIQCSQSFSIKNQVPLKFLVERLIHFATILLHKIVSPGLNVKWSTGPLAEKSHGSWTATPVVEFYHLLPYVEHISCWLSRKDLSLPSFNSCSPKIATNSSEMEIKKNKISVLPLTNFNDAELDNRDSYNSRPNTNSSEKIGFNIKKFKQASCGNNKSPDNSFQKKAHDGNGAEKLDKIHKQASCSNNKGPDYVFQKKADNGNGAENLDKIHKQASRGDNKSPENVFQKKADDSNGAEKLDMMQKQASCGDNQSSANVFQKIANAGNDTGKLDMIHKQASCGDNKSTDKVFQKKANDGTGTEMDTIHDSLDSANKPGKGVNLGVSYIEKDDLYEGVLSDSSIEIQRSRLNNLTTSFQESDCNKNLDSNVKVYYHRRKNVPFTCSGSHDSGGDFNLNDVTANESCHVETMEMDGNVTGASGAVTILCNQSGTNATQKQEFHQSDSNFSAEVKKCQDPEDVQNALSLLYRKRQELCAQMVGMEDTLAFYEDNIQRIREGGDIGLARQCIKSILTGNQPSPLYPNKGHHETYLPGQSSCQDLEYICLKNNWSLPRYIVEPAEAPNKNPTESQVRFEILRFLISHPYFLRLRLSSATAASHHLLYYESSDYTKIYFSFHDSLTFSVCKKLETPFESVNGYLRLVGSSRGVVCLFDTNYFNFVGTVILWNPFIGKYKILPCLQGFRCFSSSFSHMAVGFGFDHTILDFKVVKILYGYDNNEHELRSEAFVYGVNTGSWRGIGQVVPCFMPKNWCSNVFVHGVVHWMAYRRPQFDGHLNCIMGFDVVEEIFTVMELPRNLESNCKELRLSPLVNEKSLSLFVSYRQNMGESWDVWLMNDYGKVDSWTRKYVIVLEQVFVPIKFVNSGEIIAAISDELLVLMNVETEEVTDLAVCGLPLSFYAADYDPSLALIDIGQQLIME</sequence>